<evidence type="ECO:0000256" key="1">
    <source>
        <dbReference type="SAM" id="MobiDB-lite"/>
    </source>
</evidence>
<evidence type="ECO:0000313" key="3">
    <source>
        <dbReference type="Proteomes" id="UP001275084"/>
    </source>
</evidence>
<organism evidence="2 3">
    <name type="scientific">Lasiosphaeria hispida</name>
    <dbReference type="NCBI Taxonomy" id="260671"/>
    <lineage>
        <taxon>Eukaryota</taxon>
        <taxon>Fungi</taxon>
        <taxon>Dikarya</taxon>
        <taxon>Ascomycota</taxon>
        <taxon>Pezizomycotina</taxon>
        <taxon>Sordariomycetes</taxon>
        <taxon>Sordariomycetidae</taxon>
        <taxon>Sordariales</taxon>
        <taxon>Lasiosphaeriaceae</taxon>
        <taxon>Lasiosphaeria</taxon>
    </lineage>
</organism>
<evidence type="ECO:0000313" key="2">
    <source>
        <dbReference type="EMBL" id="KAK3352744.1"/>
    </source>
</evidence>
<feature type="compositionally biased region" description="Basic and acidic residues" evidence="1">
    <location>
        <begin position="171"/>
        <end position="184"/>
    </location>
</feature>
<name>A0AAJ0HHX3_9PEZI</name>
<gene>
    <name evidence="2" type="ORF">B0T25DRAFT_606774</name>
</gene>
<feature type="non-terminal residue" evidence="2">
    <location>
        <position position="1"/>
    </location>
</feature>
<feature type="region of interest" description="Disordered" evidence="1">
    <location>
        <begin position="100"/>
        <end position="291"/>
    </location>
</feature>
<dbReference type="Proteomes" id="UP001275084">
    <property type="component" value="Unassembled WGS sequence"/>
</dbReference>
<reference evidence="2" key="2">
    <citation type="submission" date="2023-06" db="EMBL/GenBank/DDBJ databases">
        <authorList>
            <consortium name="Lawrence Berkeley National Laboratory"/>
            <person name="Haridas S."/>
            <person name="Hensen N."/>
            <person name="Bonometti L."/>
            <person name="Westerberg I."/>
            <person name="Brannstrom I.O."/>
            <person name="Guillou S."/>
            <person name="Cros-Aarteil S."/>
            <person name="Calhoun S."/>
            <person name="Kuo A."/>
            <person name="Mondo S."/>
            <person name="Pangilinan J."/>
            <person name="Riley R."/>
            <person name="Labutti K."/>
            <person name="Andreopoulos B."/>
            <person name="Lipzen A."/>
            <person name="Chen C."/>
            <person name="Yanf M."/>
            <person name="Daum C."/>
            <person name="Ng V."/>
            <person name="Clum A."/>
            <person name="Steindorff A."/>
            <person name="Ohm R."/>
            <person name="Martin F."/>
            <person name="Silar P."/>
            <person name="Natvig D."/>
            <person name="Lalanne C."/>
            <person name="Gautier V."/>
            <person name="Ament-Velasquez S.L."/>
            <person name="Kruys A."/>
            <person name="Hutchinson M.I."/>
            <person name="Powell A.J."/>
            <person name="Barry K."/>
            <person name="Miller A.N."/>
            <person name="Grigoriev I.V."/>
            <person name="Debuchy R."/>
            <person name="Gladieux P."/>
            <person name="Thoren M.H."/>
            <person name="Johannesson H."/>
        </authorList>
    </citation>
    <scope>NUCLEOTIDE SEQUENCE</scope>
    <source>
        <strain evidence="2">CBS 955.72</strain>
    </source>
</reference>
<comment type="caution">
    <text evidence="2">The sequence shown here is derived from an EMBL/GenBank/DDBJ whole genome shotgun (WGS) entry which is preliminary data.</text>
</comment>
<feature type="compositionally biased region" description="Basic residues" evidence="1">
    <location>
        <begin position="262"/>
        <end position="282"/>
    </location>
</feature>
<feature type="compositionally biased region" description="Polar residues" evidence="1">
    <location>
        <begin position="156"/>
        <end position="170"/>
    </location>
</feature>
<keyword evidence="3" id="KW-1185">Reference proteome</keyword>
<feature type="compositionally biased region" description="Low complexity" evidence="1">
    <location>
        <begin position="206"/>
        <end position="219"/>
    </location>
</feature>
<feature type="compositionally biased region" description="Basic residues" evidence="1">
    <location>
        <begin position="235"/>
        <end position="254"/>
    </location>
</feature>
<dbReference type="AlphaFoldDB" id="A0AAJ0HHX3"/>
<dbReference type="EMBL" id="JAUIQD010000004">
    <property type="protein sequence ID" value="KAK3352744.1"/>
    <property type="molecule type" value="Genomic_DNA"/>
</dbReference>
<proteinExistence type="predicted"/>
<feature type="compositionally biased region" description="Low complexity" evidence="1">
    <location>
        <begin position="134"/>
        <end position="144"/>
    </location>
</feature>
<protein>
    <submittedName>
        <fullName evidence="2">Uncharacterized protein</fullName>
    </submittedName>
</protein>
<sequence>RRTCHSLLCCYSPFLSLDRPLFSQSLLPSPTMTFTAAQIAQQNNMQTMQQNTMLMHRQTQISLEQAHRASIIARNAFTPAAPPPPVSRSLRYDEMLPQNRRSSDEAYHGWNPFAKKKPSPASTKEATRSPAPPCMATTTTTTTSPPKPPTLRHSRASTSSLNSEDATLRSSLRDFRFPDSDGPRDSIPSKPATRGQHIELPPPTDPAATTTLTATTTAPSQPNNEPTPTPTASSRRSKGSKRAKARKTPAKVVKKLRELGQRLRKRLSRGKSRVKDKVKAKKPSGLLKLRG</sequence>
<accession>A0AAJ0HHX3</accession>
<reference evidence="2" key="1">
    <citation type="journal article" date="2023" name="Mol. Phylogenet. Evol.">
        <title>Genome-scale phylogeny and comparative genomics of the fungal order Sordariales.</title>
        <authorList>
            <person name="Hensen N."/>
            <person name="Bonometti L."/>
            <person name="Westerberg I."/>
            <person name="Brannstrom I.O."/>
            <person name="Guillou S."/>
            <person name="Cros-Aarteil S."/>
            <person name="Calhoun S."/>
            <person name="Haridas S."/>
            <person name="Kuo A."/>
            <person name="Mondo S."/>
            <person name="Pangilinan J."/>
            <person name="Riley R."/>
            <person name="LaButti K."/>
            <person name="Andreopoulos B."/>
            <person name="Lipzen A."/>
            <person name="Chen C."/>
            <person name="Yan M."/>
            <person name="Daum C."/>
            <person name="Ng V."/>
            <person name="Clum A."/>
            <person name="Steindorff A."/>
            <person name="Ohm R.A."/>
            <person name="Martin F."/>
            <person name="Silar P."/>
            <person name="Natvig D.O."/>
            <person name="Lalanne C."/>
            <person name="Gautier V."/>
            <person name="Ament-Velasquez S.L."/>
            <person name="Kruys A."/>
            <person name="Hutchinson M.I."/>
            <person name="Powell A.J."/>
            <person name="Barry K."/>
            <person name="Miller A.N."/>
            <person name="Grigoriev I.V."/>
            <person name="Debuchy R."/>
            <person name="Gladieux P."/>
            <person name="Hiltunen Thoren M."/>
            <person name="Johannesson H."/>
        </authorList>
    </citation>
    <scope>NUCLEOTIDE SEQUENCE</scope>
    <source>
        <strain evidence="2">CBS 955.72</strain>
    </source>
</reference>